<dbReference type="InterPro" id="IPR004045">
    <property type="entry name" value="Glutathione_S-Trfase_N"/>
</dbReference>
<dbReference type="SUPFAM" id="SSF47616">
    <property type="entry name" value="GST C-terminal domain-like"/>
    <property type="match status" value="1"/>
</dbReference>
<dbReference type="InterPro" id="IPR036249">
    <property type="entry name" value="Thioredoxin-like_sf"/>
</dbReference>
<protein>
    <submittedName>
        <fullName evidence="3">Glutathione S-transferase family protein</fullName>
    </submittedName>
</protein>
<dbReference type="InterPro" id="IPR004046">
    <property type="entry name" value="GST_C"/>
</dbReference>
<dbReference type="PANTHER" id="PTHR44051:SF8">
    <property type="entry name" value="GLUTATHIONE S-TRANSFERASE GSTA"/>
    <property type="match status" value="1"/>
</dbReference>
<dbReference type="Proteomes" id="UP000237655">
    <property type="component" value="Chromosome"/>
</dbReference>
<dbReference type="PANTHER" id="PTHR44051">
    <property type="entry name" value="GLUTATHIONE S-TRANSFERASE-RELATED"/>
    <property type="match status" value="1"/>
</dbReference>
<dbReference type="CDD" id="cd03046">
    <property type="entry name" value="GST_N_GTT1_like"/>
    <property type="match status" value="1"/>
</dbReference>
<dbReference type="AlphaFoldDB" id="A0A2S0MR37"/>
<dbReference type="InterPro" id="IPR010987">
    <property type="entry name" value="Glutathione-S-Trfase_C-like"/>
</dbReference>
<dbReference type="RefSeq" id="WP_106472620.1">
    <property type="nucleotide sequence ID" value="NZ_CP027665.1"/>
</dbReference>
<dbReference type="EMBL" id="CP027665">
    <property type="protein sequence ID" value="AVO38306.1"/>
    <property type="molecule type" value="Genomic_DNA"/>
</dbReference>
<dbReference type="GO" id="GO:0016740">
    <property type="term" value="F:transferase activity"/>
    <property type="evidence" value="ECO:0007669"/>
    <property type="project" value="UniProtKB-KW"/>
</dbReference>
<dbReference type="PROSITE" id="PS50404">
    <property type="entry name" value="GST_NTER"/>
    <property type="match status" value="1"/>
</dbReference>
<reference evidence="4" key="1">
    <citation type="submission" date="2018-03" db="EMBL/GenBank/DDBJ databases">
        <title>Genomic analysis of the strain SH-1 isolated from shrimp intestine.</title>
        <authorList>
            <person name="Kim Y.-S."/>
            <person name="Kim S.-E."/>
            <person name="Kim K.-H."/>
        </authorList>
    </citation>
    <scope>NUCLEOTIDE SEQUENCE [LARGE SCALE GENOMIC DNA]</scope>
    <source>
        <strain evidence="4">SH-1</strain>
    </source>
</reference>
<dbReference type="Gene3D" id="3.40.30.10">
    <property type="entry name" value="Glutaredoxin"/>
    <property type="match status" value="1"/>
</dbReference>
<dbReference type="Gene3D" id="1.20.1050.10">
    <property type="match status" value="1"/>
</dbReference>
<name>A0A2S0MR37_9RHOB</name>
<dbReference type="Pfam" id="PF13409">
    <property type="entry name" value="GST_N_2"/>
    <property type="match status" value="1"/>
</dbReference>
<dbReference type="PROSITE" id="PS50405">
    <property type="entry name" value="GST_CTER"/>
    <property type="match status" value="1"/>
</dbReference>
<dbReference type="KEGG" id="thas:C6Y53_11795"/>
<dbReference type="SFLD" id="SFLDS00019">
    <property type="entry name" value="Glutathione_Transferase_(cytos"/>
    <property type="match status" value="1"/>
</dbReference>
<keyword evidence="3" id="KW-0808">Transferase</keyword>
<dbReference type="Pfam" id="PF00043">
    <property type="entry name" value="GST_C"/>
    <property type="match status" value="1"/>
</dbReference>
<keyword evidence="4" id="KW-1185">Reference proteome</keyword>
<organism evidence="3 4">
    <name type="scientific">Pukyongiella litopenaei</name>
    <dbReference type="NCBI Taxonomy" id="2605946"/>
    <lineage>
        <taxon>Bacteria</taxon>
        <taxon>Pseudomonadati</taxon>
        <taxon>Pseudomonadota</taxon>
        <taxon>Alphaproteobacteria</taxon>
        <taxon>Rhodobacterales</taxon>
        <taxon>Paracoccaceae</taxon>
        <taxon>Pukyongiella</taxon>
    </lineage>
</organism>
<evidence type="ECO:0000259" key="2">
    <source>
        <dbReference type="PROSITE" id="PS50405"/>
    </source>
</evidence>
<dbReference type="InterPro" id="IPR036282">
    <property type="entry name" value="Glutathione-S-Trfase_C_sf"/>
</dbReference>
<dbReference type="SUPFAM" id="SSF52833">
    <property type="entry name" value="Thioredoxin-like"/>
    <property type="match status" value="1"/>
</dbReference>
<evidence type="ECO:0000259" key="1">
    <source>
        <dbReference type="PROSITE" id="PS50404"/>
    </source>
</evidence>
<proteinExistence type="predicted"/>
<accession>A0A2S0MR37</accession>
<feature type="domain" description="GST C-terminal" evidence="2">
    <location>
        <begin position="79"/>
        <end position="197"/>
    </location>
</feature>
<evidence type="ECO:0000313" key="3">
    <source>
        <dbReference type="EMBL" id="AVO38306.1"/>
    </source>
</evidence>
<sequence length="197" mass="21704">MYQLIGHPHSRAFRVLWFLEEAGLPYTLDPASPHSDAVTAHNPSGKVPVLIEDGVALTDSTAILIYLADRHGVLAHPAGTLERARQDALTQCLLDEFDATLWTAARHSFVLPEDRRLPAIKDSLKWEFARSLARMADRFDGPFLQGETMTIADIIATHCLNWAYSAGFPVESDTLKAYSKRMRARDAFTRAAAAGAG</sequence>
<gene>
    <name evidence="3" type="ORF">C6Y53_11795</name>
</gene>
<evidence type="ECO:0000313" key="4">
    <source>
        <dbReference type="Proteomes" id="UP000237655"/>
    </source>
</evidence>
<dbReference type="SFLD" id="SFLDG00358">
    <property type="entry name" value="Main_(cytGST)"/>
    <property type="match status" value="1"/>
</dbReference>
<dbReference type="InterPro" id="IPR040079">
    <property type="entry name" value="Glutathione_S-Trfase"/>
</dbReference>
<feature type="domain" description="GST N-terminal" evidence="1">
    <location>
        <begin position="1"/>
        <end position="75"/>
    </location>
</feature>